<protein>
    <submittedName>
        <fullName evidence="1">Uncharacterized protein</fullName>
    </submittedName>
</protein>
<name>A0ACB6RP01_9PLEO</name>
<accession>A0ACB6RP01</accession>
<sequence>MTTEQVDMWFKKNSIHKFLNSKMNLWQRKMRLQRAFGGFGESTINKEAAGQYSNTCDDTQQGWPTHTNELFDFAHIDAPTFTNWYKPNCDELKAKLQERGKKHGMDICCAILHIKSKRTFLHEPGSNFSSAWINDSTVFDTALTQEILAIPNVAVRNGEIRCHMMAAYESDMLNKIEDSTIHKPGVPNILDINIIGASQSTIAAEYPVVDDSLIRPMTAEDTHTAKRHADRKRGKKRRS</sequence>
<organism evidence="1 2">
    <name type="scientific">Macroventuria anomochaeta</name>
    <dbReference type="NCBI Taxonomy" id="301207"/>
    <lineage>
        <taxon>Eukaryota</taxon>
        <taxon>Fungi</taxon>
        <taxon>Dikarya</taxon>
        <taxon>Ascomycota</taxon>
        <taxon>Pezizomycotina</taxon>
        <taxon>Dothideomycetes</taxon>
        <taxon>Pleosporomycetidae</taxon>
        <taxon>Pleosporales</taxon>
        <taxon>Pleosporineae</taxon>
        <taxon>Didymellaceae</taxon>
        <taxon>Macroventuria</taxon>
    </lineage>
</organism>
<dbReference type="EMBL" id="MU006735">
    <property type="protein sequence ID" value="KAF2623751.1"/>
    <property type="molecule type" value="Genomic_DNA"/>
</dbReference>
<gene>
    <name evidence="1" type="ORF">BU25DRAFT_461833</name>
</gene>
<proteinExistence type="predicted"/>
<reference evidence="1" key="1">
    <citation type="journal article" date="2020" name="Stud. Mycol.">
        <title>101 Dothideomycetes genomes: a test case for predicting lifestyles and emergence of pathogens.</title>
        <authorList>
            <person name="Haridas S."/>
            <person name="Albert R."/>
            <person name="Binder M."/>
            <person name="Bloem J."/>
            <person name="Labutti K."/>
            <person name="Salamov A."/>
            <person name="Andreopoulos B."/>
            <person name="Baker S."/>
            <person name="Barry K."/>
            <person name="Bills G."/>
            <person name="Bluhm B."/>
            <person name="Cannon C."/>
            <person name="Castanera R."/>
            <person name="Culley D."/>
            <person name="Daum C."/>
            <person name="Ezra D."/>
            <person name="Gonzalez J."/>
            <person name="Henrissat B."/>
            <person name="Kuo A."/>
            <person name="Liang C."/>
            <person name="Lipzen A."/>
            <person name="Lutzoni F."/>
            <person name="Magnuson J."/>
            <person name="Mondo S."/>
            <person name="Nolan M."/>
            <person name="Ohm R."/>
            <person name="Pangilinan J."/>
            <person name="Park H.-J."/>
            <person name="Ramirez L."/>
            <person name="Alfaro M."/>
            <person name="Sun H."/>
            <person name="Tritt A."/>
            <person name="Yoshinaga Y."/>
            <person name="Zwiers L.-H."/>
            <person name="Turgeon B."/>
            <person name="Goodwin S."/>
            <person name="Spatafora J."/>
            <person name="Crous P."/>
            <person name="Grigoriev I."/>
        </authorList>
    </citation>
    <scope>NUCLEOTIDE SEQUENCE</scope>
    <source>
        <strain evidence="1">CBS 525.71</strain>
    </source>
</reference>
<evidence type="ECO:0000313" key="2">
    <source>
        <dbReference type="Proteomes" id="UP000799754"/>
    </source>
</evidence>
<comment type="caution">
    <text evidence="1">The sequence shown here is derived from an EMBL/GenBank/DDBJ whole genome shotgun (WGS) entry which is preliminary data.</text>
</comment>
<evidence type="ECO:0000313" key="1">
    <source>
        <dbReference type="EMBL" id="KAF2623751.1"/>
    </source>
</evidence>
<dbReference type="Proteomes" id="UP000799754">
    <property type="component" value="Unassembled WGS sequence"/>
</dbReference>
<keyword evidence="2" id="KW-1185">Reference proteome</keyword>